<feature type="domain" description="AB hydrolase-1" evidence="1">
    <location>
        <begin position="53"/>
        <end position="249"/>
    </location>
</feature>
<gene>
    <name evidence="2" type="ORF">JK386_10275</name>
</gene>
<dbReference type="Pfam" id="PF00561">
    <property type="entry name" value="Abhydrolase_1"/>
    <property type="match status" value="1"/>
</dbReference>
<proteinExistence type="predicted"/>
<dbReference type="PRINTS" id="PR00111">
    <property type="entry name" value="ABHYDROLASE"/>
</dbReference>
<dbReference type="Gene3D" id="3.40.50.1820">
    <property type="entry name" value="alpha/beta hydrolase"/>
    <property type="match status" value="1"/>
</dbReference>
<evidence type="ECO:0000259" key="1">
    <source>
        <dbReference type="Pfam" id="PF00561"/>
    </source>
</evidence>
<accession>A0A939BYF6</accession>
<keyword evidence="2" id="KW-0378">Hydrolase</keyword>
<dbReference type="Proteomes" id="UP000663791">
    <property type="component" value="Unassembled WGS sequence"/>
</dbReference>
<evidence type="ECO:0000313" key="2">
    <source>
        <dbReference type="EMBL" id="MBM9460288.1"/>
    </source>
</evidence>
<dbReference type="PANTHER" id="PTHR43433:SF5">
    <property type="entry name" value="AB HYDROLASE-1 DOMAIN-CONTAINING PROTEIN"/>
    <property type="match status" value="1"/>
</dbReference>
<dbReference type="AlphaFoldDB" id="A0A939BYF6"/>
<organism evidence="2 3">
    <name type="scientific">Nocardioides faecalis</name>
    <dbReference type="NCBI Taxonomy" id="2803858"/>
    <lineage>
        <taxon>Bacteria</taxon>
        <taxon>Bacillati</taxon>
        <taxon>Actinomycetota</taxon>
        <taxon>Actinomycetes</taxon>
        <taxon>Propionibacteriales</taxon>
        <taxon>Nocardioidaceae</taxon>
        <taxon>Nocardioides</taxon>
    </lineage>
</organism>
<dbReference type="EMBL" id="JAERTX010000008">
    <property type="protein sequence ID" value="MBM9460288.1"/>
    <property type="molecule type" value="Genomic_DNA"/>
</dbReference>
<dbReference type="SUPFAM" id="SSF53474">
    <property type="entry name" value="alpha/beta-Hydrolases"/>
    <property type="match status" value="1"/>
</dbReference>
<dbReference type="RefSeq" id="WP_205291606.1">
    <property type="nucleotide sequence ID" value="NZ_CP074406.1"/>
</dbReference>
<reference evidence="2" key="1">
    <citation type="submission" date="2021-01" db="EMBL/GenBank/DDBJ databases">
        <title>Novel species in genus Nocardioides.</title>
        <authorList>
            <person name="Zhang G."/>
        </authorList>
    </citation>
    <scope>NUCLEOTIDE SEQUENCE</scope>
    <source>
        <strain evidence="2">Zg-536</strain>
    </source>
</reference>
<keyword evidence="3" id="KW-1185">Reference proteome</keyword>
<dbReference type="GO" id="GO:0016787">
    <property type="term" value="F:hydrolase activity"/>
    <property type="evidence" value="ECO:0007669"/>
    <property type="project" value="UniProtKB-KW"/>
</dbReference>
<dbReference type="InterPro" id="IPR029058">
    <property type="entry name" value="AB_hydrolase_fold"/>
</dbReference>
<evidence type="ECO:0000313" key="3">
    <source>
        <dbReference type="Proteomes" id="UP000663791"/>
    </source>
</evidence>
<dbReference type="InterPro" id="IPR000073">
    <property type="entry name" value="AB_hydrolase_1"/>
</dbReference>
<protein>
    <submittedName>
        <fullName evidence="2">Alpha/beta fold hydrolase</fullName>
    </submittedName>
</protein>
<name>A0A939BYF6_9ACTN</name>
<sequence length="290" mass="31338">MARPALASEGNRQFFIECRRGRERLEFTEHGSGDAWVVLLPPLLVPRQVHDHTARALAAAGLHVLVLDPLGHGRSDRPADPLVYSVTAFAEQVVALLDHVGATRAVVGGSSFGANIALEVAAIAPERVCGLVLDAPVLDNALAPQLAVLAPSMYLARYAPLALQTLRLASRPVPTRWLPEVVRLARDTIDQRPSAVAAVIHGVLFGRIAPSATQREAITAPALVLARGRDPLHPASDARMLAAQLPAATLESATMPLEWRRHPERIDMVVTRFARECLRSALRGRRTRSS</sequence>
<comment type="caution">
    <text evidence="2">The sequence shown here is derived from an EMBL/GenBank/DDBJ whole genome shotgun (WGS) entry which is preliminary data.</text>
</comment>
<dbReference type="PANTHER" id="PTHR43433">
    <property type="entry name" value="HYDROLASE, ALPHA/BETA FOLD FAMILY PROTEIN"/>
    <property type="match status" value="1"/>
</dbReference>
<dbReference type="InterPro" id="IPR050471">
    <property type="entry name" value="AB_hydrolase"/>
</dbReference>